<protein>
    <submittedName>
        <fullName evidence="2">Uncharacterized protein</fullName>
    </submittedName>
</protein>
<name>A0A4Q6XTP8_9SPHN</name>
<evidence type="ECO:0000313" key="2">
    <source>
        <dbReference type="EMBL" id="RZF63245.1"/>
    </source>
</evidence>
<organism evidence="2 3">
    <name type="scientific">Sphingomonas populi</name>
    <dbReference type="NCBI Taxonomy" id="2484750"/>
    <lineage>
        <taxon>Bacteria</taxon>
        <taxon>Pseudomonadati</taxon>
        <taxon>Pseudomonadota</taxon>
        <taxon>Alphaproteobacteria</taxon>
        <taxon>Sphingomonadales</taxon>
        <taxon>Sphingomonadaceae</taxon>
        <taxon>Sphingomonas</taxon>
    </lineage>
</organism>
<evidence type="ECO:0000313" key="3">
    <source>
        <dbReference type="Proteomes" id="UP000292085"/>
    </source>
</evidence>
<gene>
    <name evidence="2" type="ORF">EWE75_17000</name>
</gene>
<sequence>MARRLQAMLLSGGAASGVLVMAGISATGPNPKQPTSITWGQPTSFAGAPIKSLVPTRVPTGLVLTAGTQPLAYVVANETSVCWKPRPPSSPTTGSVASTRFSVMMSVANFATLGDGAVVTLRYHISRDRGWVNGLIKARLNGALWTQENLGETDQEAEMRLPITIEKLRQDRRLDIEVALLTCSRRGGEGTLTLDTVEIAP</sequence>
<dbReference type="EMBL" id="SGIS01000029">
    <property type="protein sequence ID" value="RZF63245.1"/>
    <property type="molecule type" value="Genomic_DNA"/>
</dbReference>
<proteinExistence type="predicted"/>
<keyword evidence="1" id="KW-0732">Signal</keyword>
<accession>A0A4Q6XTP8</accession>
<dbReference type="Proteomes" id="UP000292085">
    <property type="component" value="Unassembled WGS sequence"/>
</dbReference>
<dbReference type="AlphaFoldDB" id="A0A4Q6XTP8"/>
<feature type="signal peptide" evidence="1">
    <location>
        <begin position="1"/>
        <end position="22"/>
    </location>
</feature>
<keyword evidence="3" id="KW-1185">Reference proteome</keyword>
<comment type="caution">
    <text evidence="2">The sequence shown here is derived from an EMBL/GenBank/DDBJ whole genome shotgun (WGS) entry which is preliminary data.</text>
</comment>
<evidence type="ECO:0000256" key="1">
    <source>
        <dbReference type="SAM" id="SignalP"/>
    </source>
</evidence>
<dbReference type="RefSeq" id="WP_130159302.1">
    <property type="nucleotide sequence ID" value="NZ_SGIS01000029.1"/>
</dbReference>
<feature type="chain" id="PRO_5020535680" evidence="1">
    <location>
        <begin position="23"/>
        <end position="201"/>
    </location>
</feature>
<reference evidence="2 3" key="1">
    <citation type="submission" date="2019-02" db="EMBL/GenBank/DDBJ databases">
        <authorList>
            <person name="Li Y."/>
        </authorList>
    </citation>
    <scope>NUCLEOTIDE SEQUENCE [LARGE SCALE GENOMIC DNA]</scope>
    <source>
        <strain evidence="2 3">3-7</strain>
    </source>
</reference>